<dbReference type="GO" id="GO:0006629">
    <property type="term" value="P:lipid metabolic process"/>
    <property type="evidence" value="ECO:0007669"/>
    <property type="project" value="InterPro"/>
</dbReference>
<dbReference type="AlphaFoldDB" id="A0A0R3PKZ5"/>
<dbReference type="WBParaSite" id="ACOC_0000534601-mRNA-1">
    <property type="protein sequence ID" value="ACOC_0000534601-mRNA-1"/>
    <property type="gene ID" value="ACOC_0000534601"/>
</dbReference>
<dbReference type="InterPro" id="IPR051057">
    <property type="entry name" value="PI-PLC_domain"/>
</dbReference>
<reference evidence="3" key="1">
    <citation type="submission" date="2017-02" db="UniProtKB">
        <authorList>
            <consortium name="WormBaseParasite"/>
        </authorList>
    </citation>
    <scope>IDENTIFICATION</scope>
</reference>
<evidence type="ECO:0000313" key="2">
    <source>
        <dbReference type="Proteomes" id="UP000267027"/>
    </source>
</evidence>
<dbReference type="PANTHER" id="PTHR13593">
    <property type="match status" value="1"/>
</dbReference>
<dbReference type="OrthoDB" id="194775at2759"/>
<proteinExistence type="predicted"/>
<protein>
    <submittedName>
        <fullName evidence="3">PLCXc domain-containing protein</fullName>
    </submittedName>
</protein>
<dbReference type="STRING" id="334426.A0A0R3PKZ5"/>
<dbReference type="Gene3D" id="3.20.20.190">
    <property type="entry name" value="Phosphatidylinositol (PI) phosphodiesterase"/>
    <property type="match status" value="1"/>
</dbReference>
<dbReference type="SUPFAM" id="SSF51695">
    <property type="entry name" value="PLC-like phosphodiesterases"/>
    <property type="match status" value="1"/>
</dbReference>
<dbReference type="InterPro" id="IPR017946">
    <property type="entry name" value="PLC-like_Pdiesterase_TIM-brl"/>
</dbReference>
<evidence type="ECO:0000313" key="1">
    <source>
        <dbReference type="EMBL" id="VDM56932.1"/>
    </source>
</evidence>
<dbReference type="GO" id="GO:0008081">
    <property type="term" value="F:phosphoric diester hydrolase activity"/>
    <property type="evidence" value="ECO:0007669"/>
    <property type="project" value="InterPro"/>
</dbReference>
<evidence type="ECO:0000313" key="3">
    <source>
        <dbReference type="WBParaSite" id="ACOC_0000534601-mRNA-1"/>
    </source>
</evidence>
<dbReference type="EMBL" id="UYYA01003865">
    <property type="protein sequence ID" value="VDM56932.1"/>
    <property type="molecule type" value="Genomic_DNA"/>
</dbReference>
<dbReference type="Proteomes" id="UP000267027">
    <property type="component" value="Unassembled WGS sequence"/>
</dbReference>
<keyword evidence="2" id="KW-1185">Reference proteome</keyword>
<sequence length="276" mass="31829">MKPMFCDIVGAAAQLERYVSRSYCDVRCKIDPLWPDILLILHTDDSEEEKGFVVEYREALRGRVPPKPQPTRRIPVKEPINFQSVRRQLDIGIRYLDLRVSYPPSDVRISRTNFRVVHALYGPSIQEVLQQVIEFLEENKKEVVILDMNHFFNMDKSTYRVLQNEVVAVLGKDQICPFMNVNLVSLDFMWKNGYRVVIFSSFPGGNPTLFWPAVMISSPWPNTNNVGVLLAFLDSSLEHRRYSPHGFFVTQDSSVAVYVAVVVLSTNEWKNARMAR</sequence>
<dbReference type="PANTHER" id="PTHR13593:SF113">
    <property type="entry name" value="SI:DKEY-266F7.9"/>
    <property type="match status" value="1"/>
</dbReference>
<accession>A0A0R3PKZ5</accession>
<reference evidence="1 2" key="2">
    <citation type="submission" date="2018-11" db="EMBL/GenBank/DDBJ databases">
        <authorList>
            <consortium name="Pathogen Informatics"/>
        </authorList>
    </citation>
    <scope>NUCLEOTIDE SEQUENCE [LARGE SCALE GENOMIC DNA]</scope>
    <source>
        <strain evidence="1 2">Costa Rica</strain>
    </source>
</reference>
<name>A0A0R3PKZ5_ANGCS</name>
<organism evidence="3">
    <name type="scientific">Angiostrongylus costaricensis</name>
    <name type="common">Nematode worm</name>
    <dbReference type="NCBI Taxonomy" id="334426"/>
    <lineage>
        <taxon>Eukaryota</taxon>
        <taxon>Metazoa</taxon>
        <taxon>Ecdysozoa</taxon>
        <taxon>Nematoda</taxon>
        <taxon>Chromadorea</taxon>
        <taxon>Rhabditida</taxon>
        <taxon>Rhabditina</taxon>
        <taxon>Rhabditomorpha</taxon>
        <taxon>Strongyloidea</taxon>
        <taxon>Metastrongylidae</taxon>
        <taxon>Angiostrongylus</taxon>
    </lineage>
</organism>
<gene>
    <name evidence="1" type="ORF">ACOC_LOCUS5347</name>
</gene>